<dbReference type="GeneID" id="96259645"/>
<dbReference type="Proteomes" id="UP000721954">
    <property type="component" value="Unassembled WGS sequence"/>
</dbReference>
<proteinExistence type="predicted"/>
<dbReference type="EMBL" id="JAFFZM010000007">
    <property type="protein sequence ID" value="MBO8199327.1"/>
    <property type="molecule type" value="Genomic_DNA"/>
</dbReference>
<feature type="region of interest" description="Disordered" evidence="1">
    <location>
        <begin position="191"/>
        <end position="223"/>
    </location>
</feature>
<name>A0ABS3XWJ6_9ACTN</name>
<accession>A0ABS3XWJ6</accession>
<sequence length="223" mass="23435">MSGKEPELAAPKPALKLITKGINDALAELEELGMVGEAGVGRGFSEVALNSLQLGHGGLTSAFGDFCDRWEWGVRALVQEGNSFAEGVGLSAGTLHQQDQYIQGAFKVAVNAGMGNPYATEEEITGKDWGEVLSNNAYTQIRDADYSSESFQKARETSLQAWKTAAWDASTATASPVTDVIDAAGLRDDVDAKLRETIGPPPAEQTTQQQAATTDKPSSAGAG</sequence>
<evidence type="ECO:0000256" key="1">
    <source>
        <dbReference type="SAM" id="MobiDB-lite"/>
    </source>
</evidence>
<gene>
    <name evidence="2" type="ORF">JW613_13605</name>
</gene>
<organism evidence="2 3">
    <name type="scientific">Streptomyces smyrnaeus</name>
    <dbReference type="NCBI Taxonomy" id="1387713"/>
    <lineage>
        <taxon>Bacteria</taxon>
        <taxon>Bacillati</taxon>
        <taxon>Actinomycetota</taxon>
        <taxon>Actinomycetes</taxon>
        <taxon>Kitasatosporales</taxon>
        <taxon>Streptomycetaceae</taxon>
        <taxon>Streptomyces</taxon>
    </lineage>
</organism>
<dbReference type="RefSeq" id="WP_209211063.1">
    <property type="nucleotide sequence ID" value="NZ_JAFFZM010000007.1"/>
</dbReference>
<protein>
    <submittedName>
        <fullName evidence="2">Uncharacterized protein</fullName>
    </submittedName>
</protein>
<reference evidence="2 3" key="1">
    <citation type="submission" date="2021-02" db="EMBL/GenBank/DDBJ databases">
        <title>Streptomyces spirodelae sp. nov., isolated from duckweed.</title>
        <authorList>
            <person name="Saimee Y."/>
            <person name="Duangmal K."/>
        </authorList>
    </citation>
    <scope>NUCLEOTIDE SEQUENCE [LARGE SCALE GENOMIC DNA]</scope>
    <source>
        <strain evidence="2 3">DSM 42105</strain>
    </source>
</reference>
<comment type="caution">
    <text evidence="2">The sequence shown here is derived from an EMBL/GenBank/DDBJ whole genome shotgun (WGS) entry which is preliminary data.</text>
</comment>
<evidence type="ECO:0000313" key="3">
    <source>
        <dbReference type="Proteomes" id="UP000721954"/>
    </source>
</evidence>
<feature type="compositionally biased region" description="Low complexity" evidence="1">
    <location>
        <begin position="204"/>
        <end position="214"/>
    </location>
</feature>
<evidence type="ECO:0000313" key="2">
    <source>
        <dbReference type="EMBL" id="MBO8199327.1"/>
    </source>
</evidence>
<keyword evidence="3" id="KW-1185">Reference proteome</keyword>